<reference evidence="1" key="1">
    <citation type="journal article" date="2021" name="Proc. Natl. Acad. Sci. U.S.A.">
        <title>A Catalog of Tens of Thousands of Viruses from Human Metagenomes Reveals Hidden Associations with Chronic Diseases.</title>
        <authorList>
            <person name="Tisza M.J."/>
            <person name="Buck C.B."/>
        </authorList>
    </citation>
    <scope>NUCLEOTIDE SEQUENCE</scope>
    <source>
        <strain evidence="1">Ctv4j104</strain>
    </source>
</reference>
<dbReference type="EMBL" id="BK014855">
    <property type="protein sequence ID" value="DAD79000.1"/>
    <property type="molecule type" value="Genomic_DNA"/>
</dbReference>
<sequence>MKKLEYNNDRRLINGVATEIRLKIAKESIEYVRKRKRR</sequence>
<accession>A0A8S5MA09</accession>
<proteinExistence type="predicted"/>
<organism evidence="1">
    <name type="scientific">Siphoviridae sp. ctv4j104</name>
    <dbReference type="NCBI Taxonomy" id="2826510"/>
    <lineage>
        <taxon>Viruses</taxon>
        <taxon>Duplodnaviria</taxon>
        <taxon>Heunggongvirae</taxon>
        <taxon>Uroviricota</taxon>
        <taxon>Caudoviricetes</taxon>
    </lineage>
</organism>
<evidence type="ECO:0000313" key="1">
    <source>
        <dbReference type="EMBL" id="DAD79000.1"/>
    </source>
</evidence>
<protein>
    <submittedName>
        <fullName evidence="1">Uncharacterized protein</fullName>
    </submittedName>
</protein>
<name>A0A8S5MA09_9CAUD</name>